<dbReference type="InParanoid" id="A0A078AE13"/>
<feature type="region of interest" description="Disordered" evidence="1">
    <location>
        <begin position="385"/>
        <end position="415"/>
    </location>
</feature>
<feature type="region of interest" description="Disordered" evidence="1">
    <location>
        <begin position="484"/>
        <end position="527"/>
    </location>
</feature>
<feature type="compositionally biased region" description="Basic and acidic residues" evidence="1">
    <location>
        <begin position="489"/>
        <end position="506"/>
    </location>
</feature>
<name>A0A078AE13_STYLE</name>
<evidence type="ECO:0000313" key="2">
    <source>
        <dbReference type="EMBL" id="CDW80440.1"/>
    </source>
</evidence>
<reference evidence="2 3" key="1">
    <citation type="submission" date="2014-06" db="EMBL/GenBank/DDBJ databases">
        <authorList>
            <person name="Swart Estienne"/>
        </authorList>
    </citation>
    <scope>NUCLEOTIDE SEQUENCE [LARGE SCALE GENOMIC DNA]</scope>
    <source>
        <strain evidence="2 3">130c</strain>
    </source>
</reference>
<evidence type="ECO:0000313" key="3">
    <source>
        <dbReference type="Proteomes" id="UP000039865"/>
    </source>
</evidence>
<protein>
    <submittedName>
        <fullName evidence="2">Uncharacterized protein</fullName>
    </submittedName>
</protein>
<dbReference type="EMBL" id="CCKQ01008971">
    <property type="protein sequence ID" value="CDW80440.1"/>
    <property type="molecule type" value="Genomic_DNA"/>
</dbReference>
<evidence type="ECO:0000256" key="1">
    <source>
        <dbReference type="SAM" id="MobiDB-lite"/>
    </source>
</evidence>
<gene>
    <name evidence="2" type="primary">Contig8583.g9156</name>
    <name evidence="2" type="ORF">STYLEM_9438</name>
</gene>
<proteinExistence type="predicted"/>
<keyword evidence="3" id="KW-1185">Reference proteome</keyword>
<feature type="region of interest" description="Disordered" evidence="1">
    <location>
        <begin position="168"/>
        <end position="204"/>
    </location>
</feature>
<dbReference type="AlphaFoldDB" id="A0A078AE13"/>
<accession>A0A078AE13</accession>
<organism evidence="2 3">
    <name type="scientific">Stylonychia lemnae</name>
    <name type="common">Ciliate</name>
    <dbReference type="NCBI Taxonomy" id="5949"/>
    <lineage>
        <taxon>Eukaryota</taxon>
        <taxon>Sar</taxon>
        <taxon>Alveolata</taxon>
        <taxon>Ciliophora</taxon>
        <taxon>Intramacronucleata</taxon>
        <taxon>Spirotrichea</taxon>
        <taxon>Stichotrichia</taxon>
        <taxon>Sporadotrichida</taxon>
        <taxon>Oxytrichidae</taxon>
        <taxon>Stylonychinae</taxon>
        <taxon>Stylonychia</taxon>
    </lineage>
</organism>
<feature type="compositionally biased region" description="Polar residues" evidence="1">
    <location>
        <begin position="175"/>
        <end position="204"/>
    </location>
</feature>
<feature type="region of interest" description="Disordered" evidence="1">
    <location>
        <begin position="348"/>
        <end position="368"/>
    </location>
</feature>
<sequence length="527" mass="59253">MTSLKRAHSKNKLSNSTQYTTSIQSNRMSNRMLQPNAPPVTSFYLNSKKSKCSLNSSQLDVSLGCKYQPIGIAIESNQSVWERMIQESIEKNKIGLKSSVGKENKPHEKKSSIISDGISMSGCGFIQRRWSACGESKPSANQTDIKLLGKYFSGADTTNEQYYKVNRQSRKNVADESQNSGLSTSALQSLQNSCKKEQQSSQPGNLWNRLMEKTSSNSITRSSKNYCHQRSMEQYISVRTINPDRLDPKANILLIRNEREREKSLSKCETNPGALINQQVNITGQTKKINGNPKNSTEFKFTYSKNELSKYLSTNAVKKNDRDIKNISQLNNGLVPDDSGPMLIGSSNVSGNLDKSQMGSRGRSSQAKMQMDYQGQIDWILTPQKLASRSRENSRSLSNDMTGSRRKSISRNHLQSNFESSTPCYVFPDTNENSQVFTSGQKVIQFNIGMDQRCAGGEGNRMRNGNNGAKSQTQLEKFLNKSQCAGNTRNRDSEENRYYYSRERSHSGQKNIPRGVRDQQISEISFH</sequence>
<dbReference type="Proteomes" id="UP000039865">
    <property type="component" value="Unassembled WGS sequence"/>
</dbReference>